<dbReference type="RefSeq" id="WP_294241717.1">
    <property type="nucleotide sequence ID" value="NZ_CP154834.1"/>
</dbReference>
<reference evidence="1 2" key="1">
    <citation type="submission" date="2024-04" db="EMBL/GenBank/DDBJ databases">
        <title>Genome sequencing and assembly of rice foliar adapted Chryseobacterium endophyticum OsEnb-ALM-A6.</title>
        <authorList>
            <person name="Kumar S."/>
            <person name="Javed M."/>
            <person name="Chouhan V."/>
            <person name="Charishma K."/>
            <person name="Patel A."/>
            <person name="Kumar M."/>
            <person name="Sahu K.P."/>
            <person name="Kumar A."/>
        </authorList>
    </citation>
    <scope>NUCLEOTIDE SEQUENCE [LARGE SCALE GENOMIC DNA]</scope>
    <source>
        <strain evidence="1 2">OsEnb-ALM-A6</strain>
    </source>
</reference>
<dbReference type="Proteomes" id="UP001463665">
    <property type="component" value="Chromosome"/>
</dbReference>
<evidence type="ECO:0000313" key="1">
    <source>
        <dbReference type="EMBL" id="XAO76303.1"/>
    </source>
</evidence>
<gene>
    <name evidence="1" type="ORF">AAFP95_11345</name>
</gene>
<keyword evidence="2" id="KW-1185">Reference proteome</keyword>
<accession>A0AAU6WUJ8</accession>
<sequence length="53" mass="5971">MLFEHEAHGGFYYDVVFKAHKAAGAYKSDETKIFEQTIEERKRTKSSVGAACS</sequence>
<name>A0AAU6WUJ8_9FLAO</name>
<evidence type="ECO:0000313" key="2">
    <source>
        <dbReference type="Proteomes" id="UP001463665"/>
    </source>
</evidence>
<proteinExistence type="predicted"/>
<dbReference type="AlphaFoldDB" id="A0AAU6WUJ8"/>
<organism evidence="1 2">
    <name type="scientific">Chryseobacterium endophyticum</name>
    <dbReference type="NCBI Taxonomy" id="1854762"/>
    <lineage>
        <taxon>Bacteria</taxon>
        <taxon>Pseudomonadati</taxon>
        <taxon>Bacteroidota</taxon>
        <taxon>Flavobacteriia</taxon>
        <taxon>Flavobacteriales</taxon>
        <taxon>Weeksellaceae</taxon>
        <taxon>Chryseobacterium group</taxon>
        <taxon>Chryseobacterium</taxon>
    </lineage>
</organism>
<protein>
    <submittedName>
        <fullName evidence="1">Uncharacterized protein</fullName>
    </submittedName>
</protein>
<dbReference type="EMBL" id="CP154834">
    <property type="protein sequence ID" value="XAO76303.1"/>
    <property type="molecule type" value="Genomic_DNA"/>
</dbReference>